<dbReference type="Pfam" id="PF00300">
    <property type="entry name" value="His_Phos_1"/>
    <property type="match status" value="1"/>
</dbReference>
<dbReference type="Proteomes" id="UP000002026">
    <property type="component" value="Chromosome"/>
</dbReference>
<dbReference type="InterPro" id="IPR038186">
    <property type="entry name" value="CHAD_dom_sf"/>
</dbReference>
<dbReference type="SUPFAM" id="SSF53254">
    <property type="entry name" value="Phosphoglycerate mutase-like"/>
    <property type="match status" value="1"/>
</dbReference>
<reference evidence="2 3" key="1">
    <citation type="journal article" date="2009" name="Stand. Genomic Sci.">
        <title>Complete genome sequence of Slackia heliotrinireducens type strain (RHS 1).</title>
        <authorList>
            <person name="Pukall R."/>
            <person name="Lapidus A."/>
            <person name="Nolan M."/>
            <person name="Copeland A."/>
            <person name="Glavina Del Rio T."/>
            <person name="Lucas S."/>
            <person name="Chen F."/>
            <person name="Tice H."/>
            <person name="Cheng J.F."/>
            <person name="Chertkov O."/>
            <person name="Bruce D."/>
            <person name="Goodwin L."/>
            <person name="Kuske C."/>
            <person name="Brettin T."/>
            <person name="Detter J.C."/>
            <person name="Han C."/>
            <person name="Pitluck S."/>
            <person name="Pati A."/>
            <person name="Mavrommatis K."/>
            <person name="Ivanova N."/>
            <person name="Ovchinnikova G."/>
            <person name="Chen A."/>
            <person name="Palaniappan K."/>
            <person name="Schneider S."/>
            <person name="Rohde M."/>
            <person name="Chain P."/>
            <person name="D'haeseleer P."/>
            <person name="Goker M."/>
            <person name="Bristow J."/>
            <person name="Eisen J.A."/>
            <person name="Markowitz V."/>
            <person name="Kyrpides N.C."/>
            <person name="Klenk H.P."/>
            <person name="Hugenholtz P."/>
        </authorList>
    </citation>
    <scope>NUCLEOTIDE SEQUENCE [LARGE SCALE GENOMIC DNA]</scope>
    <source>
        <strain evidence="3">ATCC 29202 / DSM 20476 / NCTC 11029 / RHS 1</strain>
    </source>
</reference>
<dbReference type="InterPro" id="IPR029033">
    <property type="entry name" value="His_PPase_superfam"/>
</dbReference>
<dbReference type="PANTHER" id="PTHR39339:SF1">
    <property type="entry name" value="CHAD DOMAIN-CONTAINING PROTEIN"/>
    <property type="match status" value="1"/>
</dbReference>
<keyword evidence="3" id="KW-1185">Reference proteome</keyword>
<accession>C7N6I6</accession>
<evidence type="ECO:0000259" key="1">
    <source>
        <dbReference type="PROSITE" id="PS51708"/>
    </source>
</evidence>
<proteinExistence type="predicted"/>
<dbReference type="SMART" id="SM00855">
    <property type="entry name" value="PGAM"/>
    <property type="match status" value="1"/>
</dbReference>
<feature type="domain" description="CHAD" evidence="1">
    <location>
        <begin position="156"/>
        <end position="452"/>
    </location>
</feature>
<dbReference type="PROSITE" id="PS51708">
    <property type="entry name" value="CHAD"/>
    <property type="match status" value="1"/>
</dbReference>
<dbReference type="AlphaFoldDB" id="C7N6I6"/>
<dbReference type="eggNOG" id="COG2062">
    <property type="taxonomic scope" value="Bacteria"/>
</dbReference>
<dbReference type="eggNOG" id="COG5607">
    <property type="taxonomic scope" value="Bacteria"/>
</dbReference>
<dbReference type="EMBL" id="CP001684">
    <property type="protein sequence ID" value="ACV22521.1"/>
    <property type="molecule type" value="Genomic_DNA"/>
</dbReference>
<dbReference type="Gene3D" id="3.40.50.1240">
    <property type="entry name" value="Phosphoglycerate mutase-like"/>
    <property type="match status" value="1"/>
</dbReference>
<dbReference type="InterPro" id="IPR007899">
    <property type="entry name" value="CHAD_dom"/>
</dbReference>
<protein>
    <submittedName>
        <fullName evidence="2">Phosphohistidine phosphatase SixA</fullName>
    </submittedName>
</protein>
<sequence length="462" mass="52686">MVETLVLVRHAKAQKRVEGLDDIDRKLTLAGRRSFETTATQAFSYFAKTDRKDMQIWTSPARRARQTAKIVGRVLKIEYGSIHDSIYADTPDQLVEELKQAEGCVIVVGHNPVLQDILTTLSGNEHAFGKAAVAVLGNIEPDFSHADLLWFAQGPESSRWKVLTKLEDVTVAAGMRIANNYQAMLDNPYDEEALHQYRISLRSARSLLAFIEPYQKLKQNRNIEHLLKRLQDDTSDLREYDMLCKTIAKQEAKLVLESMEKFGSPTGSNAFPRLAEAAKRQRDEERLRYSNRMAKASTRKLVEEASDELINTEWRSDVEIEGISREDIRDRFETMRRKYLKILAHTDFEDHEETHILRKRAKRLRYISKELSSLLGADHARMTSDMKAVQDQLGDICDARNNQRIVNKLLPKHGKAALRQEATAFLGTQRAAEKLAVAELKNMEDKLKAAPSAPQPEQQSEM</sequence>
<dbReference type="Gene3D" id="1.40.20.10">
    <property type="entry name" value="CHAD domain"/>
    <property type="match status" value="1"/>
</dbReference>
<dbReference type="RefSeq" id="WP_012798623.1">
    <property type="nucleotide sequence ID" value="NC_013165.1"/>
</dbReference>
<dbReference type="STRING" id="471855.Shel_15010"/>
<evidence type="ECO:0000313" key="2">
    <source>
        <dbReference type="EMBL" id="ACV22521.1"/>
    </source>
</evidence>
<name>C7N6I6_SLAHD</name>
<dbReference type="SMART" id="SM00880">
    <property type="entry name" value="CHAD"/>
    <property type="match status" value="1"/>
</dbReference>
<gene>
    <name evidence="2" type="ordered locus">Shel_15010</name>
</gene>
<evidence type="ECO:0000313" key="3">
    <source>
        <dbReference type="Proteomes" id="UP000002026"/>
    </source>
</evidence>
<dbReference type="HOGENOM" id="CLU_613452_0_0_11"/>
<dbReference type="InterPro" id="IPR013078">
    <property type="entry name" value="His_Pase_superF_clade-1"/>
</dbReference>
<dbReference type="KEGG" id="shi:Shel_15010"/>
<dbReference type="Pfam" id="PF05235">
    <property type="entry name" value="CHAD"/>
    <property type="match status" value="1"/>
</dbReference>
<organism evidence="2 3">
    <name type="scientific">Slackia heliotrinireducens (strain ATCC 29202 / DSM 20476 / NCTC 11029 / RHS 1)</name>
    <name type="common">Peptococcus heliotrinreducens</name>
    <dbReference type="NCBI Taxonomy" id="471855"/>
    <lineage>
        <taxon>Bacteria</taxon>
        <taxon>Bacillati</taxon>
        <taxon>Actinomycetota</taxon>
        <taxon>Coriobacteriia</taxon>
        <taxon>Eggerthellales</taxon>
        <taxon>Eggerthellaceae</taxon>
        <taxon>Slackia</taxon>
    </lineage>
</organism>
<dbReference type="PANTHER" id="PTHR39339">
    <property type="entry name" value="SLR1444 PROTEIN"/>
    <property type="match status" value="1"/>
</dbReference>
<dbReference type="CDD" id="cd07067">
    <property type="entry name" value="HP_PGM_like"/>
    <property type="match status" value="1"/>
</dbReference>